<feature type="transmembrane region" description="Helical" evidence="6">
    <location>
        <begin position="171"/>
        <end position="195"/>
    </location>
</feature>
<feature type="transmembrane region" description="Helical" evidence="6">
    <location>
        <begin position="77"/>
        <end position="98"/>
    </location>
</feature>
<sequence length="496" mass="55865">MTSVTIEKNRNILWRLFSSVKLTIVLLILLAVACIVGTLIPQATQSQMESTEFAMGLSPELLRFFIFLDLFDLYHSILFRSLIGCLSANLIICSINRFPGTWGLFRAKVRPDREKPFEALPPHQVFLTKGDISQVSEKISLFLKSHYKNAHTKTDTDRHFYYAEKGGYSRFGVYIVHTSVLLILIGALIGSFFGFEGFVNITEGDQIDTVNLNKGYEELKRALLNPSSVKSHPHNYKKEDDILNLGFGVRCDKFTVDFYENGMPKEYKSELTFVSDGKEVDKKSLMVNHPVQFRGVTFYQASYGQIPGKNVRLKIVKNNETGHAFSVETEVEAETKLPGNEGLFAVTGVKTNFMNTGPAVQIAVKPFEGEEVLFWVFEGYDEIRKKLPGPMLMSPKFSPSAFKPYTFILEGLDTIYYTGLQVNRDPGVPIVYLGFCMIIAGFIITFFASHRRIWVRALPDKKGISVSIAGTSSRDQVGLERELMHLTNGLKAYIEG</sequence>
<keyword evidence="4 6" id="KW-1133">Transmembrane helix</keyword>
<dbReference type="GO" id="GO:0017004">
    <property type="term" value="P:cytochrome complex assembly"/>
    <property type="evidence" value="ECO:0007669"/>
    <property type="project" value="UniProtKB-KW"/>
</dbReference>
<evidence type="ECO:0000259" key="7">
    <source>
        <dbReference type="Pfam" id="PF05140"/>
    </source>
</evidence>
<reference evidence="8" key="1">
    <citation type="submission" date="2018-01" db="EMBL/GenBank/DDBJ databases">
        <authorList>
            <person name="Regsiter A."/>
            <person name="William W."/>
        </authorList>
    </citation>
    <scope>NUCLEOTIDE SEQUENCE</scope>
    <source>
        <strain evidence="8">TRIP AH-1</strain>
    </source>
</reference>
<dbReference type="Pfam" id="PF05140">
    <property type="entry name" value="ResB"/>
    <property type="match status" value="2"/>
</dbReference>
<evidence type="ECO:0000256" key="3">
    <source>
        <dbReference type="ARBA" id="ARBA00022748"/>
    </source>
</evidence>
<feature type="transmembrane region" description="Helical" evidence="6">
    <location>
        <begin position="20"/>
        <end position="41"/>
    </location>
</feature>
<dbReference type="InterPro" id="IPR007816">
    <property type="entry name" value="ResB-like_domain"/>
</dbReference>
<gene>
    <name evidence="8" type="ORF">PITCH_A360015</name>
</gene>
<name>A0A445MZF1_9BACT</name>
<evidence type="ECO:0000313" key="8">
    <source>
        <dbReference type="EMBL" id="SPD74880.1"/>
    </source>
</evidence>
<dbReference type="InterPro" id="IPR023494">
    <property type="entry name" value="Cyt_c_bgen_Ccs1/CcsB/ResB"/>
</dbReference>
<keyword evidence="5 6" id="KW-0472">Membrane</keyword>
<keyword evidence="3" id="KW-0201">Cytochrome c-type biogenesis</keyword>
<evidence type="ECO:0000256" key="1">
    <source>
        <dbReference type="ARBA" id="ARBA00004141"/>
    </source>
</evidence>
<protein>
    <submittedName>
        <fullName evidence="8">ResB-like protein</fullName>
    </submittedName>
</protein>
<evidence type="ECO:0000256" key="6">
    <source>
        <dbReference type="SAM" id="Phobius"/>
    </source>
</evidence>
<comment type="subcellular location">
    <subcellularLocation>
        <location evidence="1">Membrane</location>
        <topology evidence="1">Multi-pass membrane protein</topology>
    </subcellularLocation>
</comment>
<dbReference type="PANTHER" id="PTHR31566">
    <property type="entry name" value="CYTOCHROME C BIOGENESIS PROTEIN CCS1, CHLOROPLASTIC"/>
    <property type="match status" value="1"/>
</dbReference>
<keyword evidence="2 6" id="KW-0812">Transmembrane</keyword>
<evidence type="ECO:0000256" key="4">
    <source>
        <dbReference type="ARBA" id="ARBA00022989"/>
    </source>
</evidence>
<proteinExistence type="predicted"/>
<feature type="transmembrane region" description="Helical" evidence="6">
    <location>
        <begin position="430"/>
        <end position="448"/>
    </location>
</feature>
<dbReference type="EMBL" id="OJIN01000177">
    <property type="protein sequence ID" value="SPD74880.1"/>
    <property type="molecule type" value="Genomic_DNA"/>
</dbReference>
<evidence type="ECO:0000256" key="5">
    <source>
        <dbReference type="ARBA" id="ARBA00023136"/>
    </source>
</evidence>
<evidence type="ECO:0000256" key="2">
    <source>
        <dbReference type="ARBA" id="ARBA00022692"/>
    </source>
</evidence>
<dbReference type="PANTHER" id="PTHR31566:SF0">
    <property type="entry name" value="CYTOCHROME C BIOGENESIS PROTEIN CCS1, CHLOROPLASTIC"/>
    <property type="match status" value="1"/>
</dbReference>
<accession>A0A445MZF1</accession>
<feature type="domain" description="ResB-like" evidence="7">
    <location>
        <begin position="400"/>
        <end position="483"/>
    </location>
</feature>
<organism evidence="8">
    <name type="scientific">uncultured Desulfobacterium sp</name>
    <dbReference type="NCBI Taxonomy" id="201089"/>
    <lineage>
        <taxon>Bacteria</taxon>
        <taxon>Pseudomonadati</taxon>
        <taxon>Thermodesulfobacteriota</taxon>
        <taxon>Desulfobacteria</taxon>
        <taxon>Desulfobacterales</taxon>
        <taxon>Desulfobacteriaceae</taxon>
        <taxon>Desulfobacterium</taxon>
        <taxon>environmental samples</taxon>
    </lineage>
</organism>
<dbReference type="AlphaFoldDB" id="A0A445MZF1"/>
<dbReference type="GO" id="GO:0016020">
    <property type="term" value="C:membrane"/>
    <property type="evidence" value="ECO:0007669"/>
    <property type="project" value="UniProtKB-SubCell"/>
</dbReference>
<feature type="domain" description="ResB-like" evidence="7">
    <location>
        <begin position="20"/>
        <end position="369"/>
    </location>
</feature>